<reference evidence="3" key="1">
    <citation type="submission" date="2019-12" db="EMBL/GenBank/DDBJ databases">
        <title>Genome sequencing and annotation of Brassica cretica.</title>
        <authorList>
            <person name="Studholme D.J."/>
            <person name="Sarris P."/>
        </authorList>
    </citation>
    <scope>NUCLEOTIDE SEQUENCE</scope>
    <source>
        <strain evidence="3">PFS-109/04</strain>
        <tissue evidence="3">Leaf</tissue>
    </source>
</reference>
<comment type="caution">
    <text evidence="3">The sequence shown here is derived from an EMBL/GenBank/DDBJ whole genome shotgun (WGS) entry which is preliminary data.</text>
</comment>
<dbReference type="PANTHER" id="PTHR11178">
    <property type="entry name" value="IRON-SULFUR CLUSTER SCAFFOLD PROTEIN NFU-RELATED"/>
    <property type="match status" value="1"/>
</dbReference>
<dbReference type="AlphaFoldDB" id="A0A8S9P094"/>
<dbReference type="GO" id="GO:0005506">
    <property type="term" value="F:iron ion binding"/>
    <property type="evidence" value="ECO:0007669"/>
    <property type="project" value="InterPro"/>
</dbReference>
<evidence type="ECO:0000313" key="4">
    <source>
        <dbReference type="Proteomes" id="UP000712600"/>
    </source>
</evidence>
<evidence type="ECO:0000313" key="3">
    <source>
        <dbReference type="EMBL" id="KAF3510784.1"/>
    </source>
</evidence>
<dbReference type="GO" id="GO:0051536">
    <property type="term" value="F:iron-sulfur cluster binding"/>
    <property type="evidence" value="ECO:0007669"/>
    <property type="project" value="InterPro"/>
</dbReference>
<dbReference type="SUPFAM" id="SSF117916">
    <property type="entry name" value="Fe-S cluster assembly (FSCA) domain-like"/>
    <property type="match status" value="3"/>
</dbReference>
<dbReference type="GO" id="GO:0005739">
    <property type="term" value="C:mitochondrion"/>
    <property type="evidence" value="ECO:0007669"/>
    <property type="project" value="TreeGrafter"/>
</dbReference>
<dbReference type="InterPro" id="IPR001075">
    <property type="entry name" value="NIF_FeS_clus_asmbl_NifU_C"/>
</dbReference>
<dbReference type="EMBL" id="QGKX02001521">
    <property type="protein sequence ID" value="KAF3510784.1"/>
    <property type="molecule type" value="Genomic_DNA"/>
</dbReference>
<comment type="similarity">
    <text evidence="1">Belongs to the NifU family.</text>
</comment>
<proteinExistence type="inferred from homology"/>
<evidence type="ECO:0000259" key="2">
    <source>
        <dbReference type="Pfam" id="PF01106"/>
    </source>
</evidence>
<dbReference type="GO" id="GO:0016226">
    <property type="term" value="P:iron-sulfur cluster assembly"/>
    <property type="evidence" value="ECO:0007669"/>
    <property type="project" value="InterPro"/>
</dbReference>
<feature type="domain" description="NIF system FeS cluster assembly NifU C-terminal" evidence="2">
    <location>
        <begin position="90"/>
        <end position="122"/>
    </location>
</feature>
<dbReference type="PANTHER" id="PTHR11178:SF15">
    <property type="entry name" value="NIFU-LIKE PROTEIN 1, CHLOROPLASTIC"/>
    <property type="match status" value="1"/>
</dbReference>
<organism evidence="3 4">
    <name type="scientific">Brassica cretica</name>
    <name type="common">Mustard</name>
    <dbReference type="NCBI Taxonomy" id="69181"/>
    <lineage>
        <taxon>Eukaryota</taxon>
        <taxon>Viridiplantae</taxon>
        <taxon>Streptophyta</taxon>
        <taxon>Embryophyta</taxon>
        <taxon>Tracheophyta</taxon>
        <taxon>Spermatophyta</taxon>
        <taxon>Magnoliopsida</taxon>
        <taxon>eudicotyledons</taxon>
        <taxon>Gunneridae</taxon>
        <taxon>Pentapetalae</taxon>
        <taxon>rosids</taxon>
        <taxon>malvids</taxon>
        <taxon>Brassicales</taxon>
        <taxon>Brassicaceae</taxon>
        <taxon>Brassiceae</taxon>
        <taxon>Brassica</taxon>
    </lineage>
</organism>
<dbReference type="FunFam" id="3.30.300.130:FF:000012">
    <property type="entry name" value="NifU-like protein 1 chloroplastic"/>
    <property type="match status" value="1"/>
</dbReference>
<accession>A0A8S9P094</accession>
<dbReference type="Proteomes" id="UP000712600">
    <property type="component" value="Unassembled WGS sequence"/>
</dbReference>
<dbReference type="InterPro" id="IPR034904">
    <property type="entry name" value="FSCA_dom_sf"/>
</dbReference>
<protein>
    <recommendedName>
        <fullName evidence="2">NIF system FeS cluster assembly NifU C-terminal domain-containing protein</fullName>
    </recommendedName>
</protein>
<name>A0A8S9P094_BRACR</name>
<gene>
    <name evidence="3" type="ORF">F2Q69_00002829</name>
</gene>
<sequence length="277" mass="29655">MASLATSIAGTGTSKILAVSSSSSKRIGFPVISHPNSRVFFLFSKAGIFSRSAIRASNQEEATVSPFESVASSPGLYSAQTFDLTPQNVDLVLEDVRPFLISDGGNVDVVSVEDGVVSLKLQDQTLLNSRFGQETGQNLVACICSVDRRNVCGICLVAVLAIVFDCSNRRACTSCPSSSTTMTMGIERVLKEKFGDALKDIRQVFDEEVKHITVEAVNAHLDILRPAIKNYGGSVDVLSVEGEDCVVKYVGPESIGMGIKAAIKEKFKDISNVTFTS</sequence>
<dbReference type="Gene3D" id="3.30.300.130">
    <property type="entry name" value="Fe-S cluster assembly (FSCA)"/>
    <property type="match status" value="3"/>
</dbReference>
<dbReference type="Pfam" id="PF01106">
    <property type="entry name" value="NifU"/>
    <property type="match status" value="1"/>
</dbReference>
<evidence type="ECO:0000256" key="1">
    <source>
        <dbReference type="ARBA" id="ARBA00006420"/>
    </source>
</evidence>
<dbReference type="GO" id="GO:0005198">
    <property type="term" value="F:structural molecule activity"/>
    <property type="evidence" value="ECO:0007669"/>
    <property type="project" value="UniProtKB-ARBA"/>
</dbReference>